<dbReference type="GO" id="GO:0003677">
    <property type="term" value="F:DNA binding"/>
    <property type="evidence" value="ECO:0007669"/>
    <property type="project" value="UniProtKB-KW"/>
</dbReference>
<dbReference type="InterPro" id="IPR011006">
    <property type="entry name" value="CheY-like_superfamily"/>
</dbReference>
<evidence type="ECO:0000256" key="1">
    <source>
        <dbReference type="ARBA" id="ARBA00022553"/>
    </source>
</evidence>
<dbReference type="RefSeq" id="WP_188682350.1">
    <property type="nucleotide sequence ID" value="NZ_BMIS01000001.1"/>
</dbReference>
<evidence type="ECO:0000259" key="7">
    <source>
        <dbReference type="PROSITE" id="PS50110"/>
    </source>
</evidence>
<dbReference type="PROSITE" id="PS50043">
    <property type="entry name" value="HTH_LUXR_2"/>
    <property type="match status" value="1"/>
</dbReference>
<feature type="modified residue" description="4-aspartylphosphate" evidence="5">
    <location>
        <position position="77"/>
    </location>
</feature>
<evidence type="ECO:0000313" key="8">
    <source>
        <dbReference type="EMBL" id="GGE60295.1"/>
    </source>
</evidence>
<dbReference type="InterPro" id="IPR001789">
    <property type="entry name" value="Sig_transdc_resp-reg_receiver"/>
</dbReference>
<keyword evidence="3 8" id="KW-0238">DNA-binding</keyword>
<reference evidence="8" key="1">
    <citation type="journal article" date="2014" name="Int. J. Syst. Evol. Microbiol.">
        <title>Complete genome sequence of Corynebacterium casei LMG S-19264T (=DSM 44701T), isolated from a smear-ripened cheese.</title>
        <authorList>
            <consortium name="US DOE Joint Genome Institute (JGI-PGF)"/>
            <person name="Walter F."/>
            <person name="Albersmeier A."/>
            <person name="Kalinowski J."/>
            <person name="Ruckert C."/>
        </authorList>
    </citation>
    <scope>NUCLEOTIDE SEQUENCE</scope>
    <source>
        <strain evidence="8">CGMCC 1.15388</strain>
    </source>
</reference>
<dbReference type="Pfam" id="PF00196">
    <property type="entry name" value="GerE"/>
    <property type="match status" value="1"/>
</dbReference>
<dbReference type="CDD" id="cd17535">
    <property type="entry name" value="REC_NarL-like"/>
    <property type="match status" value="1"/>
</dbReference>
<dbReference type="Pfam" id="PF00072">
    <property type="entry name" value="Response_reg"/>
    <property type="match status" value="1"/>
</dbReference>
<evidence type="ECO:0000256" key="4">
    <source>
        <dbReference type="ARBA" id="ARBA00023163"/>
    </source>
</evidence>
<accession>A0A917ENQ4</accession>
<dbReference type="SMART" id="SM00421">
    <property type="entry name" value="HTH_LUXR"/>
    <property type="match status" value="1"/>
</dbReference>
<dbReference type="Proteomes" id="UP000633136">
    <property type="component" value="Unassembled WGS sequence"/>
</dbReference>
<dbReference type="PRINTS" id="PR00038">
    <property type="entry name" value="HTHLUXR"/>
</dbReference>
<comment type="caution">
    <text evidence="8">The sequence shown here is derived from an EMBL/GenBank/DDBJ whole genome shotgun (WGS) entry which is preliminary data.</text>
</comment>
<organism evidence="8 9">
    <name type="scientific">Nesterenkonia cremea</name>
    <dbReference type="NCBI Taxonomy" id="1882340"/>
    <lineage>
        <taxon>Bacteria</taxon>
        <taxon>Bacillati</taxon>
        <taxon>Actinomycetota</taxon>
        <taxon>Actinomycetes</taxon>
        <taxon>Micrococcales</taxon>
        <taxon>Micrococcaceae</taxon>
        <taxon>Nesterenkonia</taxon>
    </lineage>
</organism>
<feature type="domain" description="Response regulatory" evidence="7">
    <location>
        <begin position="21"/>
        <end position="143"/>
    </location>
</feature>
<evidence type="ECO:0000313" key="9">
    <source>
        <dbReference type="Proteomes" id="UP000633136"/>
    </source>
</evidence>
<dbReference type="PANTHER" id="PTHR43214">
    <property type="entry name" value="TWO-COMPONENT RESPONSE REGULATOR"/>
    <property type="match status" value="1"/>
</dbReference>
<dbReference type="AlphaFoldDB" id="A0A917ENQ4"/>
<name>A0A917ENQ4_9MICC</name>
<dbReference type="Gene3D" id="3.40.50.2300">
    <property type="match status" value="1"/>
</dbReference>
<protein>
    <submittedName>
        <fullName evidence="8">DNA-binding response regulator</fullName>
    </submittedName>
</protein>
<evidence type="ECO:0000256" key="2">
    <source>
        <dbReference type="ARBA" id="ARBA00023015"/>
    </source>
</evidence>
<evidence type="ECO:0000256" key="3">
    <source>
        <dbReference type="ARBA" id="ARBA00023125"/>
    </source>
</evidence>
<dbReference type="InterPro" id="IPR016032">
    <property type="entry name" value="Sig_transdc_resp-reg_C-effctor"/>
</dbReference>
<feature type="domain" description="HTH luxR-type" evidence="6">
    <location>
        <begin position="161"/>
        <end position="226"/>
    </location>
</feature>
<dbReference type="GO" id="GO:0000160">
    <property type="term" value="P:phosphorelay signal transduction system"/>
    <property type="evidence" value="ECO:0007669"/>
    <property type="project" value="InterPro"/>
</dbReference>
<keyword evidence="2" id="KW-0805">Transcription regulation</keyword>
<gene>
    <name evidence="8" type="ORF">GCM10011401_03940</name>
</gene>
<dbReference type="PROSITE" id="PS50110">
    <property type="entry name" value="RESPONSE_REGULATORY"/>
    <property type="match status" value="1"/>
</dbReference>
<dbReference type="GO" id="GO:0006355">
    <property type="term" value="P:regulation of DNA-templated transcription"/>
    <property type="evidence" value="ECO:0007669"/>
    <property type="project" value="InterPro"/>
</dbReference>
<dbReference type="SMART" id="SM00448">
    <property type="entry name" value="REC"/>
    <property type="match status" value="1"/>
</dbReference>
<dbReference type="SUPFAM" id="SSF46894">
    <property type="entry name" value="C-terminal effector domain of the bipartite response regulators"/>
    <property type="match status" value="1"/>
</dbReference>
<evidence type="ECO:0000259" key="6">
    <source>
        <dbReference type="PROSITE" id="PS50043"/>
    </source>
</evidence>
<dbReference type="InterPro" id="IPR039420">
    <property type="entry name" value="WalR-like"/>
</dbReference>
<dbReference type="PROSITE" id="PS00622">
    <property type="entry name" value="HTH_LUXR_1"/>
    <property type="match status" value="1"/>
</dbReference>
<dbReference type="CDD" id="cd06170">
    <property type="entry name" value="LuxR_C_like"/>
    <property type="match status" value="1"/>
</dbReference>
<proteinExistence type="predicted"/>
<keyword evidence="9" id="KW-1185">Reference proteome</keyword>
<dbReference type="InterPro" id="IPR000792">
    <property type="entry name" value="Tscrpt_reg_LuxR_C"/>
</dbReference>
<dbReference type="EMBL" id="BMIS01000001">
    <property type="protein sequence ID" value="GGE60295.1"/>
    <property type="molecule type" value="Genomic_DNA"/>
</dbReference>
<dbReference type="PANTHER" id="PTHR43214:SF24">
    <property type="entry name" value="TRANSCRIPTIONAL REGULATORY PROTEIN NARL-RELATED"/>
    <property type="match status" value="1"/>
</dbReference>
<sequence length="230" mass="24237">MSRPNQGSGEVGGGETGDVLRAVLVDDHPVVRAGLRAMLGEDPGIRVVAEAADGKESVDVVARLVSEGAPPDLVLMDLQMGEGMDGVAATRMLRQQCPSLPVLILTTYDTEADILAAVDAGASGYMLKDAAPGEIHRAVHDAAEGRTALAPVVAARLMGRVRDESTSLSTREVELLELLATGQSNQQIARRLFISVATVKTHLVHIYQKLGVDNRTAAVREASSKGILRA</sequence>
<dbReference type="SUPFAM" id="SSF52172">
    <property type="entry name" value="CheY-like"/>
    <property type="match status" value="1"/>
</dbReference>
<keyword evidence="4" id="KW-0804">Transcription</keyword>
<reference evidence="8" key="2">
    <citation type="submission" date="2020-09" db="EMBL/GenBank/DDBJ databases">
        <authorList>
            <person name="Sun Q."/>
            <person name="Zhou Y."/>
        </authorList>
    </citation>
    <scope>NUCLEOTIDE SEQUENCE</scope>
    <source>
        <strain evidence="8">CGMCC 1.15388</strain>
    </source>
</reference>
<evidence type="ECO:0000256" key="5">
    <source>
        <dbReference type="PROSITE-ProRule" id="PRU00169"/>
    </source>
</evidence>
<keyword evidence="1 5" id="KW-0597">Phosphoprotein</keyword>
<dbReference type="InterPro" id="IPR058245">
    <property type="entry name" value="NreC/VraR/RcsB-like_REC"/>
</dbReference>